<evidence type="ECO:0000256" key="1">
    <source>
        <dbReference type="SAM" id="MobiDB-lite"/>
    </source>
</evidence>
<evidence type="ECO:0000313" key="2">
    <source>
        <dbReference type="EMBL" id="SPO06619.1"/>
    </source>
</evidence>
<proteinExistence type="predicted"/>
<organism evidence="2 3">
    <name type="scientific">Cephalotrichum gorgonifer</name>
    <dbReference type="NCBI Taxonomy" id="2041049"/>
    <lineage>
        <taxon>Eukaryota</taxon>
        <taxon>Fungi</taxon>
        <taxon>Dikarya</taxon>
        <taxon>Ascomycota</taxon>
        <taxon>Pezizomycotina</taxon>
        <taxon>Sordariomycetes</taxon>
        <taxon>Hypocreomycetidae</taxon>
        <taxon>Microascales</taxon>
        <taxon>Microascaceae</taxon>
        <taxon>Cephalotrichum</taxon>
    </lineage>
</organism>
<keyword evidence="3" id="KW-1185">Reference proteome</keyword>
<evidence type="ECO:0000313" key="3">
    <source>
        <dbReference type="Proteomes" id="UP001187682"/>
    </source>
</evidence>
<gene>
    <name evidence="2" type="ORF">DNG_09309</name>
</gene>
<sequence>MTTFEGLSWEGEPFSGSRGPWSVGRASIHGSGIRNLPSIALLSLE</sequence>
<reference evidence="2" key="1">
    <citation type="submission" date="2018-03" db="EMBL/GenBank/DDBJ databases">
        <authorList>
            <person name="Guldener U."/>
        </authorList>
    </citation>
    <scope>NUCLEOTIDE SEQUENCE</scope>
</reference>
<dbReference type="EMBL" id="ONZQ02000016">
    <property type="protein sequence ID" value="SPO06619.1"/>
    <property type="molecule type" value="Genomic_DNA"/>
</dbReference>
<accession>A0AAE8N717</accession>
<comment type="caution">
    <text evidence="2">The sequence shown here is derived from an EMBL/GenBank/DDBJ whole genome shotgun (WGS) entry which is preliminary data.</text>
</comment>
<dbReference type="Proteomes" id="UP001187682">
    <property type="component" value="Unassembled WGS sequence"/>
</dbReference>
<feature type="region of interest" description="Disordered" evidence="1">
    <location>
        <begin position="1"/>
        <end position="20"/>
    </location>
</feature>
<dbReference type="AlphaFoldDB" id="A0AAE8N717"/>
<name>A0AAE8N717_9PEZI</name>
<protein>
    <submittedName>
        <fullName evidence="2">Uncharacterized protein</fullName>
    </submittedName>
</protein>